<sequence length="311" mass="36528">MAGLCEGGNEPAGSLKASKGRKRERKNSVPGIELWIVQLRSGNFSCYSAQIARPSEREGRNPLEHRMGSVLERIFSFVILKGEDPNCMQAMTKTDHEKENKDHEKDKDKCHVKDHKNQDHDMDYEKDNKNHDKDHGKDSSTYYYEDYDNDQDEDKDHDKNHDMNHDKRHNKQHNQDQDENHDKNHDIDHDMDHKGHKGFTIRTKTTIRTMTVIRTITKDHENDKKNGEDHYDKQNHDTDHDKDNKDYGKRYDELNEREHDISLKNHDNDQDMTLPACLTESLIQQLPAQKGYLQRGEDVKINNSQNSLIYE</sequence>
<protein>
    <submittedName>
        <fullName evidence="2">Uncharacterized protein</fullName>
    </submittedName>
</protein>
<feature type="compositionally biased region" description="Basic and acidic residues" evidence="1">
    <location>
        <begin position="173"/>
        <end position="193"/>
    </location>
</feature>
<feature type="compositionally biased region" description="Basic and acidic residues" evidence="1">
    <location>
        <begin position="154"/>
        <end position="165"/>
    </location>
</feature>
<feature type="region of interest" description="Disordered" evidence="1">
    <location>
        <begin position="93"/>
        <end position="203"/>
    </location>
</feature>
<keyword evidence="3" id="KW-1185">Reference proteome</keyword>
<comment type="caution">
    <text evidence="2">The sequence shown here is derived from an EMBL/GenBank/DDBJ whole genome shotgun (WGS) entry which is preliminary data.</text>
</comment>
<feature type="compositionally biased region" description="Basic and acidic residues" evidence="1">
    <location>
        <begin position="93"/>
        <end position="138"/>
    </location>
</feature>
<name>A0ABQ8STN1_PERAM</name>
<evidence type="ECO:0000313" key="3">
    <source>
        <dbReference type="Proteomes" id="UP001148838"/>
    </source>
</evidence>
<evidence type="ECO:0000256" key="1">
    <source>
        <dbReference type="SAM" id="MobiDB-lite"/>
    </source>
</evidence>
<dbReference type="EMBL" id="JAJSOF020000021">
    <property type="protein sequence ID" value="KAJ4437348.1"/>
    <property type="molecule type" value="Genomic_DNA"/>
</dbReference>
<evidence type="ECO:0000313" key="2">
    <source>
        <dbReference type="EMBL" id="KAJ4437348.1"/>
    </source>
</evidence>
<gene>
    <name evidence="2" type="ORF">ANN_17489</name>
</gene>
<organism evidence="2 3">
    <name type="scientific">Periplaneta americana</name>
    <name type="common">American cockroach</name>
    <name type="synonym">Blatta americana</name>
    <dbReference type="NCBI Taxonomy" id="6978"/>
    <lineage>
        <taxon>Eukaryota</taxon>
        <taxon>Metazoa</taxon>
        <taxon>Ecdysozoa</taxon>
        <taxon>Arthropoda</taxon>
        <taxon>Hexapoda</taxon>
        <taxon>Insecta</taxon>
        <taxon>Pterygota</taxon>
        <taxon>Neoptera</taxon>
        <taxon>Polyneoptera</taxon>
        <taxon>Dictyoptera</taxon>
        <taxon>Blattodea</taxon>
        <taxon>Blattoidea</taxon>
        <taxon>Blattidae</taxon>
        <taxon>Blattinae</taxon>
        <taxon>Periplaneta</taxon>
    </lineage>
</organism>
<feature type="region of interest" description="Disordered" evidence="1">
    <location>
        <begin position="1"/>
        <end position="26"/>
    </location>
</feature>
<accession>A0ABQ8STN1</accession>
<feature type="region of interest" description="Disordered" evidence="1">
    <location>
        <begin position="217"/>
        <end position="248"/>
    </location>
</feature>
<reference evidence="2 3" key="1">
    <citation type="journal article" date="2022" name="Allergy">
        <title>Genome assembly and annotation of Periplaneta americana reveal a comprehensive cockroach allergen profile.</title>
        <authorList>
            <person name="Wang L."/>
            <person name="Xiong Q."/>
            <person name="Saelim N."/>
            <person name="Wang L."/>
            <person name="Nong W."/>
            <person name="Wan A.T."/>
            <person name="Shi M."/>
            <person name="Liu X."/>
            <person name="Cao Q."/>
            <person name="Hui J.H.L."/>
            <person name="Sookrung N."/>
            <person name="Leung T.F."/>
            <person name="Tungtrongchitr A."/>
            <person name="Tsui S.K.W."/>
        </authorList>
    </citation>
    <scope>NUCLEOTIDE SEQUENCE [LARGE SCALE GENOMIC DNA]</scope>
    <source>
        <strain evidence="2">PWHHKU_190912</strain>
    </source>
</reference>
<dbReference type="Proteomes" id="UP001148838">
    <property type="component" value="Unassembled WGS sequence"/>
</dbReference>
<proteinExistence type="predicted"/>